<dbReference type="SMART" id="SM00228">
    <property type="entry name" value="PDZ"/>
    <property type="match status" value="1"/>
</dbReference>
<dbReference type="PROSITE" id="PS50106">
    <property type="entry name" value="PDZ"/>
    <property type="match status" value="1"/>
</dbReference>
<reference evidence="2 3" key="1">
    <citation type="submission" date="2018-06" db="EMBL/GenBank/DDBJ databases">
        <title>Lujinxingia sediminis gen. nov. sp. nov., a new facultative anaerobic member of the class Deltaproteobacteria, and proposal of Lujinxingaceae fam. nov.</title>
        <authorList>
            <person name="Guo L.-Y."/>
            <person name="Li C.-M."/>
            <person name="Wang S."/>
            <person name="Du Z.-J."/>
        </authorList>
    </citation>
    <scope>NUCLEOTIDE SEQUENCE [LARGE SCALE GENOMIC DNA]</scope>
    <source>
        <strain evidence="2 3">FA350</strain>
    </source>
</reference>
<name>A0A2Z4FIA4_9DELT</name>
<dbReference type="InterPro" id="IPR051417">
    <property type="entry name" value="SDr/BOS_complex"/>
</dbReference>
<dbReference type="Pfam" id="PF13620">
    <property type="entry name" value="CarboxypepD_reg"/>
    <property type="match status" value="5"/>
</dbReference>
<dbReference type="OrthoDB" id="5479785at2"/>
<keyword evidence="1" id="KW-0732">Signal</keyword>
<sequence length="659" mass="70542">MFSSSDEPVDAPRVQAKDTPSIHGFLVDSAGQPIVGGQVEAGDAGRVKTAEDGSFRFDDLKPGTYKIGATADGFVAGGPPGLRSVEVTLAAGSDAASIRDLRLILQRVGTIRGRVVASGRPVPNATVGIYYQSAQGLADPIEPYVVDAAATSDTNGNFELRDLAPGRLQLLIEAEDYALAESRHLFVEPGENLGPVVIDLAPSATLIGEVVDTQGEAIGAEIVLRSESARPGQQRISRRSQADKTGRFFFRNIPAGVYSLEAISPGFRNTRVEEIEAVVGKTSRHDMVMEPGDGIFGRVLDHTGAPVAGAYVVFNPFGGPAEESHPRAWQRRVRTNQDGQFQWADPPEPNYVATAISPQHADSKPQSVRRGVSNDFELGAPGGIRGRVVGPDGRPVQSFSVGVSNFESEGPIAYNMREVGIERVNDSTGQFHLPRLRPGKYWLSVESPDFAPGTSEMIVTRAGSVASGVVIQLGQAGRVAGTVRDERTGNPIAGAHVAVFEPGSPFSANATRTDQDGRFRIEGVAPGRRSLRVTKKGFVTTVSSGLDVTQNRETTRDITMATQQPGERMRFEGIGAMLSKHEGGVRVQKVFEGHPASQFGLKENDFILGVDGTDVDDLALSHVVERIRGQRGVPVELQVERHGEGRITLEIERGQVIVK</sequence>
<accession>A0A2Z4FIA4</accession>
<dbReference type="SUPFAM" id="SSF50156">
    <property type="entry name" value="PDZ domain-like"/>
    <property type="match status" value="1"/>
</dbReference>
<dbReference type="EMBL" id="CP030032">
    <property type="protein sequence ID" value="AWV88771.1"/>
    <property type="molecule type" value="Genomic_DNA"/>
</dbReference>
<protein>
    <submittedName>
        <fullName evidence="2">Uncharacterized protein</fullName>
    </submittedName>
</protein>
<dbReference type="SUPFAM" id="SSF49464">
    <property type="entry name" value="Carboxypeptidase regulatory domain-like"/>
    <property type="match status" value="2"/>
</dbReference>
<dbReference type="InterPro" id="IPR036034">
    <property type="entry name" value="PDZ_sf"/>
</dbReference>
<dbReference type="SUPFAM" id="SSF49452">
    <property type="entry name" value="Starch-binding domain-like"/>
    <property type="match status" value="4"/>
</dbReference>
<dbReference type="PANTHER" id="PTHR23303">
    <property type="entry name" value="CARBOXYPEPTIDASE REGULATORY REGION-CONTAINING"/>
    <property type="match status" value="1"/>
</dbReference>
<dbReference type="InterPro" id="IPR008969">
    <property type="entry name" value="CarboxyPept-like_regulatory"/>
</dbReference>
<dbReference type="GO" id="GO:0030246">
    <property type="term" value="F:carbohydrate binding"/>
    <property type="evidence" value="ECO:0007669"/>
    <property type="project" value="InterPro"/>
</dbReference>
<dbReference type="CDD" id="cd06782">
    <property type="entry name" value="cpPDZ_CPP-like"/>
    <property type="match status" value="1"/>
</dbReference>
<proteinExistence type="predicted"/>
<evidence type="ECO:0000256" key="1">
    <source>
        <dbReference type="ARBA" id="ARBA00022729"/>
    </source>
</evidence>
<dbReference type="AlphaFoldDB" id="A0A2Z4FIA4"/>
<gene>
    <name evidence="2" type="ORF">DN745_05230</name>
</gene>
<dbReference type="KEGG" id="bsed:DN745_05230"/>
<evidence type="ECO:0000313" key="3">
    <source>
        <dbReference type="Proteomes" id="UP000249799"/>
    </source>
</evidence>
<dbReference type="Pfam" id="PF13180">
    <property type="entry name" value="PDZ_2"/>
    <property type="match status" value="1"/>
</dbReference>
<dbReference type="RefSeq" id="WP_111332765.1">
    <property type="nucleotide sequence ID" value="NZ_CP030032.1"/>
</dbReference>
<evidence type="ECO:0000313" key="2">
    <source>
        <dbReference type="EMBL" id="AWV88771.1"/>
    </source>
</evidence>
<organism evidence="2 3">
    <name type="scientific">Bradymonas sediminis</name>
    <dbReference type="NCBI Taxonomy" id="1548548"/>
    <lineage>
        <taxon>Bacteria</taxon>
        <taxon>Deltaproteobacteria</taxon>
        <taxon>Bradymonadales</taxon>
        <taxon>Bradymonadaceae</taxon>
        <taxon>Bradymonas</taxon>
    </lineage>
</organism>
<dbReference type="InterPro" id="IPR013784">
    <property type="entry name" value="Carb-bd-like_fold"/>
</dbReference>
<dbReference type="InterPro" id="IPR001478">
    <property type="entry name" value="PDZ"/>
</dbReference>
<dbReference type="Proteomes" id="UP000249799">
    <property type="component" value="Chromosome"/>
</dbReference>
<dbReference type="Gene3D" id="2.30.42.10">
    <property type="match status" value="1"/>
</dbReference>
<keyword evidence="3" id="KW-1185">Reference proteome</keyword>
<dbReference type="Gene3D" id="2.60.40.1120">
    <property type="entry name" value="Carboxypeptidase-like, regulatory domain"/>
    <property type="match status" value="6"/>
</dbReference>